<proteinExistence type="predicted"/>
<evidence type="ECO:0000313" key="1">
    <source>
        <dbReference type="EMBL" id="RYR21260.1"/>
    </source>
</evidence>
<accession>A0A445A487</accession>
<dbReference type="AlphaFoldDB" id="A0A445A487"/>
<comment type="caution">
    <text evidence="1">The sequence shown here is derived from an EMBL/GenBank/DDBJ whole genome shotgun (WGS) entry which is preliminary data.</text>
</comment>
<protein>
    <submittedName>
        <fullName evidence="1">Uncharacterized protein</fullName>
    </submittedName>
</protein>
<reference evidence="1 2" key="1">
    <citation type="submission" date="2019-01" db="EMBL/GenBank/DDBJ databases">
        <title>Sequencing of cultivated peanut Arachis hypogaea provides insights into genome evolution and oil improvement.</title>
        <authorList>
            <person name="Chen X."/>
        </authorList>
    </citation>
    <scope>NUCLEOTIDE SEQUENCE [LARGE SCALE GENOMIC DNA]</scope>
    <source>
        <strain evidence="2">cv. Fuhuasheng</strain>
        <tissue evidence="1">Leaves</tissue>
    </source>
</reference>
<evidence type="ECO:0000313" key="2">
    <source>
        <dbReference type="Proteomes" id="UP000289738"/>
    </source>
</evidence>
<dbReference type="EMBL" id="SDMP01000013">
    <property type="protein sequence ID" value="RYR21260.1"/>
    <property type="molecule type" value="Genomic_DNA"/>
</dbReference>
<dbReference type="Gramene" id="arahy.Tifrunner.gnm2.ann2.Ah13g225000.1">
    <property type="protein sequence ID" value="arahy.Tifrunner.gnm2.ann2.Ah13g225000.1-CDS"/>
    <property type="gene ID" value="arahy.Tifrunner.gnm2.ann2.Ah13g225000"/>
</dbReference>
<dbReference type="Proteomes" id="UP000289738">
    <property type="component" value="Chromosome B03"/>
</dbReference>
<organism evidence="1 2">
    <name type="scientific">Arachis hypogaea</name>
    <name type="common">Peanut</name>
    <dbReference type="NCBI Taxonomy" id="3818"/>
    <lineage>
        <taxon>Eukaryota</taxon>
        <taxon>Viridiplantae</taxon>
        <taxon>Streptophyta</taxon>
        <taxon>Embryophyta</taxon>
        <taxon>Tracheophyta</taxon>
        <taxon>Spermatophyta</taxon>
        <taxon>Magnoliopsida</taxon>
        <taxon>eudicotyledons</taxon>
        <taxon>Gunneridae</taxon>
        <taxon>Pentapetalae</taxon>
        <taxon>rosids</taxon>
        <taxon>fabids</taxon>
        <taxon>Fabales</taxon>
        <taxon>Fabaceae</taxon>
        <taxon>Papilionoideae</taxon>
        <taxon>50 kb inversion clade</taxon>
        <taxon>dalbergioids sensu lato</taxon>
        <taxon>Dalbergieae</taxon>
        <taxon>Pterocarpus clade</taxon>
        <taxon>Arachis</taxon>
    </lineage>
</organism>
<gene>
    <name evidence="1" type="ORF">Ahy_B03g066543</name>
</gene>
<keyword evidence="2" id="KW-1185">Reference proteome</keyword>
<sequence>MLKDVREHCNHLIIWLRPDINKALYVHWEIDEGFKRHRLTNRANKTLARSSKYTGGSPTFIMKTKVRLSIGDDNNTSATSVVDPDQVWHEAASEPYKNRVYGLRSFFADNFCMSTLKHSSVSSTSRPVDPEDGIDLREQAGVEAGVRAVSADGMTHGAVRRSNARWWHHRRWKGIDITAKATASAAGLAGR</sequence>
<name>A0A445A487_ARAHY</name>